<feature type="transmembrane region" description="Helical" evidence="9">
    <location>
        <begin position="408"/>
        <end position="427"/>
    </location>
</feature>
<feature type="transmembrane region" description="Helical" evidence="9">
    <location>
        <begin position="269"/>
        <end position="301"/>
    </location>
</feature>
<feature type="transmembrane region" description="Helical" evidence="9">
    <location>
        <begin position="79"/>
        <end position="98"/>
    </location>
</feature>
<feature type="transmembrane region" description="Helical" evidence="9">
    <location>
        <begin position="194"/>
        <end position="213"/>
    </location>
</feature>
<feature type="transmembrane region" description="Helical" evidence="9">
    <location>
        <begin position="313"/>
        <end position="331"/>
    </location>
</feature>
<dbReference type="NCBIfam" id="TIGR00796">
    <property type="entry name" value="livcs"/>
    <property type="match status" value="1"/>
</dbReference>
<keyword evidence="8 9" id="KW-0472">Membrane</keyword>
<evidence type="ECO:0000313" key="11">
    <source>
        <dbReference type="Proteomes" id="UP000094291"/>
    </source>
</evidence>
<protein>
    <recommendedName>
        <fullName evidence="9">Branched-chain amino acid transport system carrier protein</fullName>
    </recommendedName>
</protein>
<comment type="similarity">
    <text evidence="2 9">Belongs to the branched chain amino acid transporter family.</text>
</comment>
<evidence type="ECO:0000256" key="4">
    <source>
        <dbReference type="ARBA" id="ARBA00022475"/>
    </source>
</evidence>
<feature type="transmembrane region" description="Helical" evidence="9">
    <location>
        <begin position="337"/>
        <end position="358"/>
    </location>
</feature>
<accession>A0A1E2VBE9</accession>
<feature type="transmembrane region" description="Helical" evidence="9">
    <location>
        <begin position="225"/>
        <end position="249"/>
    </location>
</feature>
<dbReference type="GO" id="GO:0005304">
    <property type="term" value="F:L-valine transmembrane transporter activity"/>
    <property type="evidence" value="ECO:0007669"/>
    <property type="project" value="TreeGrafter"/>
</dbReference>
<name>A0A1E2VBE9_9GAMM</name>
<feature type="transmembrane region" description="Helical" evidence="9">
    <location>
        <begin position="370"/>
        <end position="388"/>
    </location>
</feature>
<dbReference type="EMBL" id="MDTQ01000001">
    <property type="protein sequence ID" value="ODC04294.1"/>
    <property type="molecule type" value="Genomic_DNA"/>
</dbReference>
<keyword evidence="5 9" id="KW-0812">Transmembrane</keyword>
<dbReference type="OrthoDB" id="9783920at2"/>
<dbReference type="GO" id="GO:0005886">
    <property type="term" value="C:plasma membrane"/>
    <property type="evidence" value="ECO:0007669"/>
    <property type="project" value="UniProtKB-SubCell"/>
</dbReference>
<dbReference type="STRING" id="197479.BFW38_12885"/>
<evidence type="ECO:0000256" key="6">
    <source>
        <dbReference type="ARBA" id="ARBA00022970"/>
    </source>
</evidence>
<reference evidence="10 11" key="1">
    <citation type="submission" date="2016-08" db="EMBL/GenBank/DDBJ databases">
        <authorList>
            <person name="Seilhamer J.J."/>
        </authorList>
    </citation>
    <scope>NUCLEOTIDE SEQUENCE [LARGE SCALE GENOMIC DNA]</scope>
    <source>
        <strain evidence="10 11">PH27A</strain>
    </source>
</reference>
<dbReference type="RefSeq" id="WP_068999276.1">
    <property type="nucleotide sequence ID" value="NZ_MDTQ01000001.1"/>
</dbReference>
<comment type="function">
    <text evidence="9">Component of the transport system for branched-chain amino acids.</text>
</comment>
<sequence length="443" mass="47016">MHQLKRSDLLALGFMTFALFLGAGNIIFPPDVGRTAGEAVWPAAFGFLSTGVGLPLLGVVAAAIIGGGLSDITQPLPRWGAVIFGLSIYLSIGPLFAIPRTATVAYEIGADPFIPGDSALGLALYIVVFFTISTLLALSPGKLMDRVGKWITPALIAVLAIMAIAVLVDPQGPIGHRDAELSGSAFGFGFLEGYQTMDTLASVVFGIVIIQAIRDKGINERAQITRYTLIAGFIAALCLSLVYLPLAWLGATSHTIAPHVANGGKMIALYIQGIFGAWGQVMLAIVISLACLTTAIGLLTCCGEYLHQLMPRLPYKPTVIVLAIFSALIANQGLSTIIQFSIPVLVALYPLTMVLIGLSLIKPWLRDPERVYRIALGLTLIISLYDGLKQAGVEMGSLAHYYQQLPLASAGIAWSLPAALGLLLGLLMQRRHSKLEQVQSSQG</sequence>
<comment type="caution">
    <text evidence="10">The sequence shown here is derived from an EMBL/GenBank/DDBJ whole genome shotgun (WGS) entry which is preliminary data.</text>
</comment>
<dbReference type="GO" id="GO:0015188">
    <property type="term" value="F:L-isoleucine transmembrane transporter activity"/>
    <property type="evidence" value="ECO:0007669"/>
    <property type="project" value="TreeGrafter"/>
</dbReference>
<organism evidence="10 11">
    <name type="scientific">Terasakiispira papahanaumokuakeensis</name>
    <dbReference type="NCBI Taxonomy" id="197479"/>
    <lineage>
        <taxon>Bacteria</taxon>
        <taxon>Pseudomonadati</taxon>
        <taxon>Pseudomonadota</taxon>
        <taxon>Gammaproteobacteria</taxon>
        <taxon>Oceanospirillales</taxon>
        <taxon>Terasakiispira</taxon>
    </lineage>
</organism>
<keyword evidence="6 9" id="KW-0029">Amino-acid transport</keyword>
<feature type="transmembrane region" description="Helical" evidence="9">
    <location>
        <begin position="118"/>
        <end position="138"/>
    </location>
</feature>
<dbReference type="Proteomes" id="UP000094291">
    <property type="component" value="Unassembled WGS sequence"/>
</dbReference>
<keyword evidence="4" id="KW-1003">Cell membrane</keyword>
<feature type="transmembrane region" description="Helical" evidence="9">
    <location>
        <begin position="9"/>
        <end position="28"/>
    </location>
</feature>
<dbReference type="PANTHER" id="PTHR30588:SF0">
    <property type="entry name" value="BRANCHED-CHAIN AMINO ACID PERMEASE BRNQ"/>
    <property type="match status" value="1"/>
</dbReference>
<feature type="transmembrane region" description="Helical" evidence="9">
    <location>
        <begin position="40"/>
        <end position="67"/>
    </location>
</feature>
<gene>
    <name evidence="10" type="ORF">BFW38_12885</name>
</gene>
<evidence type="ECO:0000313" key="10">
    <source>
        <dbReference type="EMBL" id="ODC04294.1"/>
    </source>
</evidence>
<feature type="transmembrane region" description="Helical" evidence="9">
    <location>
        <begin position="150"/>
        <end position="168"/>
    </location>
</feature>
<keyword evidence="11" id="KW-1185">Reference proteome</keyword>
<evidence type="ECO:0000256" key="7">
    <source>
        <dbReference type="ARBA" id="ARBA00022989"/>
    </source>
</evidence>
<dbReference type="InterPro" id="IPR004685">
    <property type="entry name" value="Brnchd-chn_aa_trnsp_Livcs"/>
</dbReference>
<evidence type="ECO:0000256" key="8">
    <source>
        <dbReference type="ARBA" id="ARBA00023136"/>
    </source>
</evidence>
<dbReference type="GO" id="GO:0015190">
    <property type="term" value="F:L-leucine transmembrane transporter activity"/>
    <property type="evidence" value="ECO:0007669"/>
    <property type="project" value="TreeGrafter"/>
</dbReference>
<comment type="subcellular location">
    <subcellularLocation>
        <location evidence="9">Cell inner membrane</location>
        <topology evidence="9">Multi-pass membrane protein</topology>
    </subcellularLocation>
    <subcellularLocation>
        <location evidence="1">Cell membrane</location>
        <topology evidence="1">Multi-pass membrane protein</topology>
    </subcellularLocation>
</comment>
<dbReference type="AlphaFoldDB" id="A0A1E2VBE9"/>
<dbReference type="Pfam" id="PF05525">
    <property type="entry name" value="Branch_AA_trans"/>
    <property type="match status" value="1"/>
</dbReference>
<evidence type="ECO:0000256" key="1">
    <source>
        <dbReference type="ARBA" id="ARBA00004651"/>
    </source>
</evidence>
<dbReference type="GO" id="GO:0015820">
    <property type="term" value="P:L-leucine transport"/>
    <property type="evidence" value="ECO:0007669"/>
    <property type="project" value="TreeGrafter"/>
</dbReference>
<evidence type="ECO:0000256" key="9">
    <source>
        <dbReference type="RuleBase" id="RU362122"/>
    </source>
</evidence>
<keyword evidence="3 9" id="KW-0813">Transport</keyword>
<dbReference type="Gene3D" id="1.20.1740.10">
    <property type="entry name" value="Amino acid/polyamine transporter I"/>
    <property type="match status" value="1"/>
</dbReference>
<dbReference type="PANTHER" id="PTHR30588">
    <property type="entry name" value="BRANCHED-CHAIN AMINO ACID TRANSPORT SYSTEM 2 CARRIER PROTEIN"/>
    <property type="match status" value="1"/>
</dbReference>
<evidence type="ECO:0000256" key="3">
    <source>
        <dbReference type="ARBA" id="ARBA00022448"/>
    </source>
</evidence>
<keyword evidence="7 9" id="KW-1133">Transmembrane helix</keyword>
<proteinExistence type="inferred from homology"/>
<dbReference type="GO" id="GO:0015818">
    <property type="term" value="P:isoleucine transport"/>
    <property type="evidence" value="ECO:0007669"/>
    <property type="project" value="TreeGrafter"/>
</dbReference>
<evidence type="ECO:0000256" key="2">
    <source>
        <dbReference type="ARBA" id="ARBA00008540"/>
    </source>
</evidence>
<evidence type="ECO:0000256" key="5">
    <source>
        <dbReference type="ARBA" id="ARBA00022692"/>
    </source>
</evidence>